<keyword evidence="6" id="KW-0067">ATP-binding</keyword>
<reference evidence="10" key="1">
    <citation type="submission" date="2018-05" db="EMBL/GenBank/DDBJ databases">
        <authorList>
            <person name="Lanie J.A."/>
            <person name="Ng W.-L."/>
            <person name="Kazmierczak K.M."/>
            <person name="Andrzejewski T.M."/>
            <person name="Davidsen T.M."/>
            <person name="Wayne K.J."/>
            <person name="Tettelin H."/>
            <person name="Glass J.I."/>
            <person name="Rusch D."/>
            <person name="Podicherti R."/>
            <person name="Tsui H.-C.T."/>
            <person name="Winkler M.E."/>
        </authorList>
    </citation>
    <scope>NUCLEOTIDE SEQUENCE</scope>
</reference>
<dbReference type="GO" id="GO:0015421">
    <property type="term" value="F:ABC-type oligopeptide transporter activity"/>
    <property type="evidence" value="ECO:0007669"/>
    <property type="project" value="TreeGrafter"/>
</dbReference>
<evidence type="ECO:0000256" key="6">
    <source>
        <dbReference type="ARBA" id="ARBA00022840"/>
    </source>
</evidence>
<keyword evidence="3" id="KW-1003">Cell membrane</keyword>
<dbReference type="PANTHER" id="PTHR43394">
    <property type="entry name" value="ATP-DEPENDENT PERMEASE MDL1, MITOCHONDRIAL"/>
    <property type="match status" value="1"/>
</dbReference>
<dbReference type="GO" id="GO:0005743">
    <property type="term" value="C:mitochondrial inner membrane"/>
    <property type="evidence" value="ECO:0007669"/>
    <property type="project" value="TreeGrafter"/>
</dbReference>
<dbReference type="FunFam" id="3.40.50.300:FF:000221">
    <property type="entry name" value="Multidrug ABC transporter ATP-binding protein"/>
    <property type="match status" value="1"/>
</dbReference>
<dbReference type="EMBL" id="UINC01215607">
    <property type="protein sequence ID" value="SVE41371.1"/>
    <property type="molecule type" value="Genomic_DNA"/>
</dbReference>
<evidence type="ECO:0000256" key="8">
    <source>
        <dbReference type="ARBA" id="ARBA00023136"/>
    </source>
</evidence>
<dbReference type="GO" id="GO:0005524">
    <property type="term" value="F:ATP binding"/>
    <property type="evidence" value="ECO:0007669"/>
    <property type="project" value="UniProtKB-KW"/>
</dbReference>
<keyword evidence="5" id="KW-0547">Nucleotide-binding</keyword>
<evidence type="ECO:0000256" key="7">
    <source>
        <dbReference type="ARBA" id="ARBA00022989"/>
    </source>
</evidence>
<comment type="subcellular location">
    <subcellularLocation>
        <location evidence="1">Cell membrane</location>
        <topology evidence="1">Multi-pass membrane protein</topology>
    </subcellularLocation>
</comment>
<dbReference type="InterPro" id="IPR003593">
    <property type="entry name" value="AAA+_ATPase"/>
</dbReference>
<keyword evidence="7" id="KW-1133">Transmembrane helix</keyword>
<organism evidence="10">
    <name type="scientific">marine metagenome</name>
    <dbReference type="NCBI Taxonomy" id="408172"/>
    <lineage>
        <taxon>unclassified sequences</taxon>
        <taxon>metagenomes</taxon>
        <taxon>ecological metagenomes</taxon>
    </lineage>
</organism>
<dbReference type="PROSITE" id="PS50893">
    <property type="entry name" value="ABC_TRANSPORTER_2"/>
    <property type="match status" value="1"/>
</dbReference>
<feature type="non-terminal residue" evidence="10">
    <location>
        <position position="236"/>
    </location>
</feature>
<protein>
    <recommendedName>
        <fullName evidence="9">ABC transporter domain-containing protein</fullName>
    </recommendedName>
</protein>
<dbReference type="AlphaFoldDB" id="A0A383DAM1"/>
<evidence type="ECO:0000313" key="10">
    <source>
        <dbReference type="EMBL" id="SVE41371.1"/>
    </source>
</evidence>
<proteinExistence type="predicted"/>
<evidence type="ECO:0000259" key="9">
    <source>
        <dbReference type="PROSITE" id="PS50893"/>
    </source>
</evidence>
<evidence type="ECO:0000256" key="1">
    <source>
        <dbReference type="ARBA" id="ARBA00004651"/>
    </source>
</evidence>
<sequence>GYGNQPVLRDISFDLQAGKTLAIIGPTGSGKSTLVNLVSRLYDPPKKSIFIDGHDVRELPLNVLRRSLGMVPQDSLLFSRSIGENIAYGKPEAGPEMIKEAAEISQIRKDIELFPDQFDTVLGERGMTLSGGQKQRTAISRAVITDPKILILDDSLSSVDTYTEDEILKRLKILMAGRTSIIVSHRISTIKNADMIIVMKEGRIIERGSHDALILAKGLYASIHAKQLLSAAIDNL</sequence>
<evidence type="ECO:0000256" key="5">
    <source>
        <dbReference type="ARBA" id="ARBA00022741"/>
    </source>
</evidence>
<accession>A0A383DAM1</accession>
<keyword evidence="8" id="KW-0472">Membrane</keyword>
<dbReference type="SUPFAM" id="SSF52540">
    <property type="entry name" value="P-loop containing nucleoside triphosphate hydrolases"/>
    <property type="match status" value="1"/>
</dbReference>
<feature type="domain" description="ABC transporter" evidence="9">
    <location>
        <begin position="2"/>
        <end position="226"/>
    </location>
</feature>
<dbReference type="InterPro" id="IPR039421">
    <property type="entry name" value="Type_1_exporter"/>
</dbReference>
<evidence type="ECO:0000256" key="2">
    <source>
        <dbReference type="ARBA" id="ARBA00022448"/>
    </source>
</evidence>
<name>A0A383DAM1_9ZZZZ</name>
<dbReference type="GO" id="GO:0016887">
    <property type="term" value="F:ATP hydrolysis activity"/>
    <property type="evidence" value="ECO:0007669"/>
    <property type="project" value="InterPro"/>
</dbReference>
<dbReference type="Pfam" id="PF00005">
    <property type="entry name" value="ABC_tran"/>
    <property type="match status" value="1"/>
</dbReference>
<dbReference type="InterPro" id="IPR027417">
    <property type="entry name" value="P-loop_NTPase"/>
</dbReference>
<dbReference type="GO" id="GO:0005886">
    <property type="term" value="C:plasma membrane"/>
    <property type="evidence" value="ECO:0007669"/>
    <property type="project" value="UniProtKB-SubCell"/>
</dbReference>
<gene>
    <name evidence="10" type="ORF">METZ01_LOCUS494225</name>
</gene>
<keyword evidence="2" id="KW-0813">Transport</keyword>
<evidence type="ECO:0000256" key="3">
    <source>
        <dbReference type="ARBA" id="ARBA00022475"/>
    </source>
</evidence>
<dbReference type="SMART" id="SM00382">
    <property type="entry name" value="AAA"/>
    <property type="match status" value="1"/>
</dbReference>
<feature type="non-terminal residue" evidence="10">
    <location>
        <position position="1"/>
    </location>
</feature>
<keyword evidence="4" id="KW-0812">Transmembrane</keyword>
<dbReference type="PANTHER" id="PTHR43394:SF1">
    <property type="entry name" value="ATP-BINDING CASSETTE SUB-FAMILY B MEMBER 10, MITOCHONDRIAL"/>
    <property type="match status" value="1"/>
</dbReference>
<evidence type="ECO:0000256" key="4">
    <source>
        <dbReference type="ARBA" id="ARBA00022692"/>
    </source>
</evidence>
<dbReference type="Gene3D" id="3.40.50.300">
    <property type="entry name" value="P-loop containing nucleotide triphosphate hydrolases"/>
    <property type="match status" value="1"/>
</dbReference>
<dbReference type="GO" id="GO:0090374">
    <property type="term" value="P:oligopeptide export from mitochondrion"/>
    <property type="evidence" value="ECO:0007669"/>
    <property type="project" value="TreeGrafter"/>
</dbReference>
<dbReference type="InterPro" id="IPR003439">
    <property type="entry name" value="ABC_transporter-like_ATP-bd"/>
</dbReference>